<evidence type="ECO:0000259" key="2">
    <source>
        <dbReference type="Pfam" id="PF04945"/>
    </source>
</evidence>
<accession>A0A4V1N3J4</accession>
<feature type="transmembrane region" description="Helical" evidence="1">
    <location>
        <begin position="5"/>
        <end position="24"/>
    </location>
</feature>
<dbReference type="InterPro" id="IPR007029">
    <property type="entry name" value="YHS_dom"/>
</dbReference>
<dbReference type="Pfam" id="PF04945">
    <property type="entry name" value="YHS"/>
    <property type="match status" value="1"/>
</dbReference>
<feature type="domain" description="YHS" evidence="2">
    <location>
        <begin position="48"/>
        <end position="93"/>
    </location>
</feature>
<keyword evidence="1" id="KW-0472">Membrane</keyword>
<gene>
    <name evidence="3" type="ORF">EQG68_13665</name>
</gene>
<dbReference type="RefSeq" id="WP_129465444.1">
    <property type="nucleotide sequence ID" value="NZ_SBKQ01000016.1"/>
</dbReference>
<keyword evidence="4" id="KW-1185">Reference proteome</keyword>
<organism evidence="3 4">
    <name type="scientific">Flavobacterium piscinae</name>
    <dbReference type="NCBI Taxonomy" id="2506424"/>
    <lineage>
        <taxon>Bacteria</taxon>
        <taxon>Pseudomonadati</taxon>
        <taxon>Bacteroidota</taxon>
        <taxon>Flavobacteriia</taxon>
        <taxon>Flavobacteriales</taxon>
        <taxon>Flavobacteriaceae</taxon>
        <taxon>Flavobacterium</taxon>
    </lineage>
</organism>
<dbReference type="NCBIfam" id="NF041384">
    <property type="entry name" value="YHS_seleno_dom"/>
    <property type="match status" value="1"/>
</dbReference>
<sequence length="156" mass="18259">MKTKIVFLLLLLAVIVLITIYWFIVKDKNLDAAIYSTNGMALNGYDMVDLVDHSTLQKGNKEIYYTYQETDWYFSSLENRNTFASNPEQYIPQYGGYCAYGMSKGYKAPTQIETWSIVEGKLYLNYNLEVKKIWINNQKDFIQQADKNWSTIQLKK</sequence>
<evidence type="ECO:0000313" key="3">
    <source>
        <dbReference type="EMBL" id="RXR28876.1"/>
    </source>
</evidence>
<name>A0A4V1N3J4_9FLAO</name>
<evidence type="ECO:0000256" key="1">
    <source>
        <dbReference type="SAM" id="Phobius"/>
    </source>
</evidence>
<keyword evidence="1" id="KW-1133">Transmembrane helix</keyword>
<proteinExistence type="predicted"/>
<reference evidence="4" key="1">
    <citation type="submission" date="2019-01" db="EMBL/GenBank/DDBJ databases">
        <title>Cytophagaceae bacterium strain CAR-16.</title>
        <authorList>
            <person name="Chen W.-M."/>
        </authorList>
    </citation>
    <scope>NUCLEOTIDE SEQUENCE [LARGE SCALE GENOMIC DNA]</scope>
    <source>
        <strain evidence="4">ICH-30</strain>
    </source>
</reference>
<dbReference type="Proteomes" id="UP000289734">
    <property type="component" value="Unassembled WGS sequence"/>
</dbReference>
<comment type="caution">
    <text evidence="3">The sequence shown here is derived from an EMBL/GenBank/DDBJ whole genome shotgun (WGS) entry which is preliminary data.</text>
</comment>
<dbReference type="OrthoDB" id="344729at2"/>
<dbReference type="EMBL" id="SBKQ01000016">
    <property type="protein sequence ID" value="RXR28876.1"/>
    <property type="molecule type" value="Genomic_DNA"/>
</dbReference>
<keyword evidence="1" id="KW-0812">Transmembrane</keyword>
<evidence type="ECO:0000313" key="4">
    <source>
        <dbReference type="Proteomes" id="UP000289734"/>
    </source>
</evidence>
<dbReference type="AlphaFoldDB" id="A0A4V1N3J4"/>
<protein>
    <submittedName>
        <fullName evidence="3">YHS domain-containing protein</fullName>
    </submittedName>
</protein>